<reference evidence="2" key="2">
    <citation type="submission" date="2012-12" db="EMBL/GenBank/DDBJ databases">
        <authorList>
            <consortium name="WormBase Consortium"/>
            <person name="Ghedin E."/>
            <person name="Paulini M."/>
        </authorList>
    </citation>
    <scope>NUCLEOTIDE SEQUENCE</scope>
    <source>
        <strain evidence="2">FR3</strain>
    </source>
</reference>
<evidence type="ECO:0000313" key="2">
    <source>
        <dbReference type="EMBL" id="CDP97337.1"/>
    </source>
</evidence>
<organism evidence="2">
    <name type="scientific">Brugia malayi</name>
    <name type="common">Filarial nematode worm</name>
    <dbReference type="NCBI Taxonomy" id="6279"/>
    <lineage>
        <taxon>Eukaryota</taxon>
        <taxon>Metazoa</taxon>
        <taxon>Ecdysozoa</taxon>
        <taxon>Nematoda</taxon>
        <taxon>Chromadorea</taxon>
        <taxon>Rhabditida</taxon>
        <taxon>Spirurina</taxon>
        <taxon>Spiruromorpha</taxon>
        <taxon>Filarioidea</taxon>
        <taxon>Onchocercidae</taxon>
        <taxon>Brugia</taxon>
    </lineage>
</organism>
<reference evidence="2" key="1">
    <citation type="journal article" date="2007" name="Science">
        <title>Draft genome of the filarial nematode parasite Brugia malayi.</title>
        <authorList>
            <person name="Ghedin E."/>
            <person name="Wang S."/>
            <person name="Spiro D."/>
            <person name="Caler E."/>
            <person name="Zhao Q."/>
            <person name="Crabtree J."/>
            <person name="Allen J.E."/>
            <person name="Delcher A.L."/>
            <person name="Guiliano D.B."/>
            <person name="Miranda-Saavedra D."/>
            <person name="Angiuoli S.V."/>
            <person name="Creasy T."/>
            <person name="Amedeo P."/>
            <person name="Haas B."/>
            <person name="El-Sayed N.M."/>
            <person name="Wortman J.R."/>
            <person name="Feldblyum T."/>
            <person name="Tallon L."/>
            <person name="Schatz M."/>
            <person name="Shumway M."/>
            <person name="Koo H."/>
            <person name="Salzberg S.L."/>
            <person name="Schobel S."/>
            <person name="Pertea M."/>
            <person name="Pop M."/>
            <person name="White O."/>
            <person name="Barton G.J."/>
            <person name="Carlow C.K."/>
            <person name="Crawford M.J."/>
            <person name="Daub J."/>
            <person name="Dimmic M.W."/>
            <person name="Estes C.F."/>
            <person name="Foster J.M."/>
            <person name="Ganatra M."/>
            <person name="Gregory W.F."/>
            <person name="Johnson N.M."/>
            <person name="Jin J."/>
            <person name="Komuniecki R."/>
            <person name="Korf I."/>
            <person name="Kumar S."/>
            <person name="Laney S."/>
            <person name="Li B.W."/>
            <person name="Li W."/>
            <person name="Lindblom T.H."/>
            <person name="Lustigman S."/>
            <person name="Ma D."/>
            <person name="Maina C.V."/>
            <person name="Martin D.M."/>
            <person name="McCarter J.P."/>
            <person name="McReynolds L."/>
            <person name="Mitreva M."/>
            <person name="Nutman T.B."/>
            <person name="Parkinson J."/>
            <person name="Peregrin-Alvarez J.M."/>
            <person name="Poole C."/>
            <person name="Ren Q."/>
            <person name="Saunders L."/>
            <person name="Sluder A.E."/>
            <person name="Smith K."/>
            <person name="Stanke M."/>
            <person name="Unnasch T.R."/>
            <person name="Ware J."/>
            <person name="Wei A.D."/>
            <person name="Weil G."/>
            <person name="Williams D.J."/>
            <person name="Zhang Y."/>
            <person name="Williams S.A."/>
            <person name="Fraser-Liggett C."/>
            <person name="Slatko B."/>
            <person name="Blaxter M.L."/>
            <person name="Scott A.L."/>
        </authorList>
    </citation>
    <scope>NUCLEOTIDE SEQUENCE</scope>
    <source>
        <strain evidence="2">FR3</strain>
    </source>
</reference>
<protein>
    <submittedName>
        <fullName evidence="2">Bm531</fullName>
    </submittedName>
</protein>
<proteinExistence type="predicted"/>
<dbReference type="EMBL" id="LN856981">
    <property type="protein sequence ID" value="CDP97337.1"/>
    <property type="molecule type" value="Genomic_DNA"/>
</dbReference>
<feature type="signal peptide" evidence="1">
    <location>
        <begin position="1"/>
        <end position="24"/>
    </location>
</feature>
<accession>A0A1I9G373</accession>
<gene>
    <name evidence="2" type="primary">Bm531</name>
    <name evidence="2" type="ORF">BM_Bm531</name>
</gene>
<feature type="chain" id="PRO_5009328331" evidence="1">
    <location>
        <begin position="25"/>
        <end position="48"/>
    </location>
</feature>
<keyword evidence="1" id="KW-0732">Signal</keyword>
<evidence type="ECO:0000256" key="1">
    <source>
        <dbReference type="SAM" id="SignalP"/>
    </source>
</evidence>
<sequence length="48" mass="5893">MHFISLRFIWLSFEILFLSEFGWTVNQDLNYLLIEALKLIEFHISYQI</sequence>
<name>A0A1I9G373_BRUMA</name>
<dbReference type="AlphaFoldDB" id="A0A1I9G373"/>